<feature type="compositionally biased region" description="Polar residues" evidence="1">
    <location>
        <begin position="149"/>
        <end position="163"/>
    </location>
</feature>
<keyword evidence="2" id="KW-0812">Transmembrane</keyword>
<dbReference type="EMBL" id="JABSTR010000005">
    <property type="protein sequence ID" value="KAH9370626.1"/>
    <property type="molecule type" value="Genomic_DNA"/>
</dbReference>
<feature type="region of interest" description="Disordered" evidence="1">
    <location>
        <begin position="144"/>
        <end position="180"/>
    </location>
</feature>
<feature type="transmembrane region" description="Helical" evidence="2">
    <location>
        <begin position="6"/>
        <end position="31"/>
    </location>
</feature>
<name>A0A9J6G545_HAELO</name>
<keyword evidence="2" id="KW-0472">Membrane</keyword>
<reference evidence="3 4" key="1">
    <citation type="journal article" date="2020" name="Cell">
        <title>Large-Scale Comparative Analyses of Tick Genomes Elucidate Their Genetic Diversity and Vector Capacities.</title>
        <authorList>
            <consortium name="Tick Genome and Microbiome Consortium (TIGMIC)"/>
            <person name="Jia N."/>
            <person name="Wang J."/>
            <person name="Shi W."/>
            <person name="Du L."/>
            <person name="Sun Y."/>
            <person name="Zhan W."/>
            <person name="Jiang J.F."/>
            <person name="Wang Q."/>
            <person name="Zhang B."/>
            <person name="Ji P."/>
            <person name="Bell-Sakyi L."/>
            <person name="Cui X.M."/>
            <person name="Yuan T.T."/>
            <person name="Jiang B.G."/>
            <person name="Yang W.F."/>
            <person name="Lam T.T."/>
            <person name="Chang Q.C."/>
            <person name="Ding S.J."/>
            <person name="Wang X.J."/>
            <person name="Zhu J.G."/>
            <person name="Ruan X.D."/>
            <person name="Zhao L."/>
            <person name="Wei J.T."/>
            <person name="Ye R.Z."/>
            <person name="Que T.C."/>
            <person name="Du C.H."/>
            <person name="Zhou Y.H."/>
            <person name="Cheng J.X."/>
            <person name="Dai P.F."/>
            <person name="Guo W.B."/>
            <person name="Han X.H."/>
            <person name="Huang E.J."/>
            <person name="Li L.F."/>
            <person name="Wei W."/>
            <person name="Gao Y.C."/>
            <person name="Liu J.Z."/>
            <person name="Shao H.Z."/>
            <person name="Wang X."/>
            <person name="Wang C.C."/>
            <person name="Yang T.C."/>
            <person name="Huo Q.B."/>
            <person name="Li W."/>
            <person name="Chen H.Y."/>
            <person name="Chen S.E."/>
            <person name="Zhou L.G."/>
            <person name="Ni X.B."/>
            <person name="Tian J.H."/>
            <person name="Sheng Y."/>
            <person name="Liu T."/>
            <person name="Pan Y.S."/>
            <person name="Xia L.Y."/>
            <person name="Li J."/>
            <person name="Zhao F."/>
            <person name="Cao W.C."/>
        </authorList>
    </citation>
    <scope>NUCLEOTIDE SEQUENCE [LARGE SCALE GENOMIC DNA]</scope>
    <source>
        <strain evidence="3">HaeL-2018</strain>
    </source>
</reference>
<organism evidence="3 4">
    <name type="scientific">Haemaphysalis longicornis</name>
    <name type="common">Bush tick</name>
    <dbReference type="NCBI Taxonomy" id="44386"/>
    <lineage>
        <taxon>Eukaryota</taxon>
        <taxon>Metazoa</taxon>
        <taxon>Ecdysozoa</taxon>
        <taxon>Arthropoda</taxon>
        <taxon>Chelicerata</taxon>
        <taxon>Arachnida</taxon>
        <taxon>Acari</taxon>
        <taxon>Parasitiformes</taxon>
        <taxon>Ixodida</taxon>
        <taxon>Ixodoidea</taxon>
        <taxon>Ixodidae</taxon>
        <taxon>Haemaphysalinae</taxon>
        <taxon>Haemaphysalis</taxon>
    </lineage>
</organism>
<feature type="compositionally biased region" description="Basic residues" evidence="1">
    <location>
        <begin position="301"/>
        <end position="310"/>
    </location>
</feature>
<evidence type="ECO:0000256" key="1">
    <source>
        <dbReference type="SAM" id="MobiDB-lite"/>
    </source>
</evidence>
<gene>
    <name evidence="3" type="ORF">HPB48_010711</name>
</gene>
<evidence type="ECO:0000313" key="4">
    <source>
        <dbReference type="Proteomes" id="UP000821853"/>
    </source>
</evidence>
<protein>
    <submittedName>
        <fullName evidence="3">Uncharacterized protein</fullName>
    </submittedName>
</protein>
<comment type="caution">
    <text evidence="3">The sequence shown here is derived from an EMBL/GenBank/DDBJ whole genome shotgun (WGS) entry which is preliminary data.</text>
</comment>
<dbReference type="Proteomes" id="UP000821853">
    <property type="component" value="Chromosome 3"/>
</dbReference>
<feature type="compositionally biased region" description="Polar residues" evidence="1">
    <location>
        <begin position="313"/>
        <end position="342"/>
    </location>
</feature>
<accession>A0A9J6G545</accession>
<dbReference type="AlphaFoldDB" id="A0A9J6G545"/>
<keyword evidence="4" id="KW-1185">Reference proteome</keyword>
<evidence type="ECO:0000313" key="3">
    <source>
        <dbReference type="EMBL" id="KAH9370626.1"/>
    </source>
</evidence>
<keyword evidence="2" id="KW-1133">Transmembrane helix</keyword>
<feature type="compositionally biased region" description="Basic and acidic residues" evidence="1">
    <location>
        <begin position="230"/>
        <end position="239"/>
    </location>
</feature>
<feature type="compositionally biased region" description="Polar residues" evidence="1">
    <location>
        <begin position="288"/>
        <end position="297"/>
    </location>
</feature>
<dbReference type="VEuPathDB" id="VectorBase:HLOH_052471"/>
<evidence type="ECO:0000256" key="2">
    <source>
        <dbReference type="SAM" id="Phobius"/>
    </source>
</evidence>
<proteinExistence type="predicted"/>
<feature type="region of interest" description="Disordered" evidence="1">
    <location>
        <begin position="213"/>
        <end position="450"/>
    </location>
</feature>
<sequence>MAAPDPYAFWIRMSVLVMGVMLLCVIVCLLFRKYVLGPHFFSAPTYEEHVVLAGFLSQKTSSLQSPPAIPASSDVAASWEPSSQRVLSPGHKVVNAAGRTLDLSKSLSTVTLEAKSYHADILKKPEKGAPRIPRIHVIVGNEGEWPLTPTFTDSSSNTTSGVTCTDAPSPKRRDRSKQKPTSLLRWDVDFDNTKEESHGGSYVKSIVVKSQATQTSGNVDSKPPPVATTDDGRGSKEVSQDEVLGLSDMSRATSSSRQHEVVSQDEGLGLSDMSRATSSSRQREVETVTASQEPMTDTRQHFRKKRKHKSVISGASSPHLNKSGFTPSSGAVYCKNSSQVTPPRNPLTPGAQPNPVSRIRRRAIRGSPTLVQGQVPAAVASSNEDVSEQRSPDRQSTLQAPPTTLDGLPSGRDERCPQTTAHCLMTISEKNPPLQMDAPRVDKPASSADP</sequence>